<evidence type="ECO:0000313" key="4">
    <source>
        <dbReference type="EMBL" id="TLD01076.1"/>
    </source>
</evidence>
<name>A0A4U8QHZ1_9FIRM</name>
<organism evidence="4 5">
    <name type="scientific">Robinsoniella peoriensis</name>
    <dbReference type="NCBI Taxonomy" id="180332"/>
    <lineage>
        <taxon>Bacteria</taxon>
        <taxon>Bacillati</taxon>
        <taxon>Bacillota</taxon>
        <taxon>Clostridia</taxon>
        <taxon>Lachnospirales</taxon>
        <taxon>Lachnospiraceae</taxon>
        <taxon>Robinsoniella</taxon>
    </lineage>
</organism>
<dbReference type="SUPFAM" id="SSF53590">
    <property type="entry name" value="Nucleoside hydrolase"/>
    <property type="match status" value="1"/>
</dbReference>
<dbReference type="GO" id="GO:0008477">
    <property type="term" value="F:purine nucleosidase activity"/>
    <property type="evidence" value="ECO:0007669"/>
    <property type="project" value="TreeGrafter"/>
</dbReference>
<reference evidence="4 5" key="1">
    <citation type="journal article" date="2019" name="Anaerobe">
        <title>Detection of Robinsoniella peoriensis in multiple bone samples of a trauma patient.</title>
        <authorList>
            <person name="Schrottner P."/>
            <person name="Hartwich K."/>
            <person name="Bunk B."/>
            <person name="Schober I."/>
            <person name="Helbig S."/>
            <person name="Rudolph W.W."/>
            <person name="Gunzer F."/>
        </authorList>
    </citation>
    <scope>NUCLEOTIDE SEQUENCE [LARGE SCALE GENOMIC DNA]</scope>
    <source>
        <strain evidence="4 5">DSM 106044</strain>
    </source>
</reference>
<proteinExistence type="predicted"/>
<dbReference type="Gene3D" id="3.90.245.10">
    <property type="entry name" value="Ribonucleoside hydrolase-like"/>
    <property type="match status" value="1"/>
</dbReference>
<keyword evidence="5" id="KW-1185">Reference proteome</keyword>
<dbReference type="PANTHER" id="PTHR12304:SF4">
    <property type="entry name" value="URIDINE NUCLEOSIDASE"/>
    <property type="match status" value="1"/>
</dbReference>
<dbReference type="GO" id="GO:0005829">
    <property type="term" value="C:cytosol"/>
    <property type="evidence" value="ECO:0007669"/>
    <property type="project" value="TreeGrafter"/>
</dbReference>
<evidence type="ECO:0000313" key="5">
    <source>
        <dbReference type="Proteomes" id="UP000306509"/>
    </source>
</evidence>
<dbReference type="GO" id="GO:0006152">
    <property type="term" value="P:purine nucleoside catabolic process"/>
    <property type="evidence" value="ECO:0007669"/>
    <property type="project" value="TreeGrafter"/>
</dbReference>
<evidence type="ECO:0000256" key="2">
    <source>
        <dbReference type="ARBA" id="ARBA00023295"/>
    </source>
</evidence>
<dbReference type="AlphaFoldDB" id="A0A4U8QHZ1"/>
<dbReference type="Proteomes" id="UP000306509">
    <property type="component" value="Unassembled WGS sequence"/>
</dbReference>
<accession>A0A4U8QHZ1</accession>
<evidence type="ECO:0000256" key="1">
    <source>
        <dbReference type="ARBA" id="ARBA00022801"/>
    </source>
</evidence>
<keyword evidence="1 4" id="KW-0378">Hydrolase</keyword>
<dbReference type="EMBL" id="QGQD01000043">
    <property type="protein sequence ID" value="TLD01076.1"/>
    <property type="molecule type" value="Genomic_DNA"/>
</dbReference>
<evidence type="ECO:0000259" key="3">
    <source>
        <dbReference type="Pfam" id="PF01156"/>
    </source>
</evidence>
<protein>
    <submittedName>
        <fullName evidence="4">Ribonucleoside hydrolase RihC</fullName>
    </submittedName>
</protein>
<gene>
    <name evidence="4" type="ORF">DSM106044_01866</name>
</gene>
<sequence>MIVDNGWLAGQLNRPKGKVDVVLDTDTYNEIDDQYALAYLIQSDDKLNLQAIYAAPFSNKKCESPGEGMEKSYEEILKVLSLMEREDLKELVKKGSSRYLENETVPVQSEAAEDLIKKAMEHTPMNPLYVVAIAAITNVVSAILMEPEIKERIVVVWLGGQAHWWPDNREFNLIQDIAAARVLFGCGVPLVQLPCMGVVSGFRISGPELIHHLKGKNKICDYLVDVTVKEALADGGNVTWSRIIWDVTAVAWLLDEGFERDCLVHSPVPEYDDRYAFDTTNHLIKYVYDINRDYLLADLFRKLTGSPYRQ</sequence>
<keyword evidence="2" id="KW-0326">Glycosidase</keyword>
<dbReference type="InterPro" id="IPR001910">
    <property type="entry name" value="Inosine/uridine_hydrolase_dom"/>
</dbReference>
<dbReference type="RefSeq" id="WP_138002340.1">
    <property type="nucleotide sequence ID" value="NZ_QGQD01000043.1"/>
</dbReference>
<dbReference type="PANTHER" id="PTHR12304">
    <property type="entry name" value="INOSINE-URIDINE PREFERRING NUCLEOSIDE HYDROLASE"/>
    <property type="match status" value="1"/>
</dbReference>
<feature type="domain" description="Inosine/uridine-preferring nucleoside hydrolase" evidence="3">
    <location>
        <begin position="21"/>
        <end position="259"/>
    </location>
</feature>
<dbReference type="Pfam" id="PF01156">
    <property type="entry name" value="IU_nuc_hydro"/>
    <property type="match status" value="1"/>
</dbReference>
<dbReference type="InterPro" id="IPR036452">
    <property type="entry name" value="Ribo_hydro-like"/>
</dbReference>
<comment type="caution">
    <text evidence="4">The sequence shown here is derived from an EMBL/GenBank/DDBJ whole genome shotgun (WGS) entry which is preliminary data.</text>
</comment>
<dbReference type="InterPro" id="IPR023186">
    <property type="entry name" value="IUNH"/>
</dbReference>